<evidence type="ECO:0000259" key="1">
    <source>
        <dbReference type="PROSITE" id="PS50206"/>
    </source>
</evidence>
<protein>
    <submittedName>
        <fullName evidence="2">Rhodanese domain-containing protein</fullName>
    </submittedName>
</protein>
<dbReference type="Gene3D" id="3.40.250.10">
    <property type="entry name" value="Rhodanese-like domain"/>
    <property type="match status" value="1"/>
</dbReference>
<dbReference type="Pfam" id="PF00581">
    <property type="entry name" value="Rhodanese"/>
    <property type="match status" value="1"/>
</dbReference>
<dbReference type="InterPro" id="IPR036873">
    <property type="entry name" value="Rhodanese-like_dom_sf"/>
</dbReference>
<dbReference type="PROSITE" id="PS50206">
    <property type="entry name" value="RHODANESE_3"/>
    <property type="match status" value="1"/>
</dbReference>
<dbReference type="AlphaFoldDB" id="A0A5K3FWX4"/>
<proteinExistence type="predicted"/>
<dbReference type="WBParaSite" id="MCU_010774-RA">
    <property type="protein sequence ID" value="MCU_010774-RA"/>
    <property type="gene ID" value="MCU_010774"/>
</dbReference>
<dbReference type="SUPFAM" id="SSF52821">
    <property type="entry name" value="Rhodanese/Cell cycle control phosphatase"/>
    <property type="match status" value="1"/>
</dbReference>
<reference evidence="2" key="1">
    <citation type="submission" date="2019-11" db="UniProtKB">
        <authorList>
            <consortium name="WormBaseParasite"/>
        </authorList>
    </citation>
    <scope>IDENTIFICATION</scope>
</reference>
<sequence>SFLVYKFVDGNVSFDPNIDLTTFNHIRGEPKGIQVFDVREPHEIQTEGKFPGATNIPFGDVESAFALNDTEFEAKYGVMKPKIKDDNIVFVSKAGKEGLTACECVRKCGYKRYKCMRFERDF</sequence>
<accession>A0A5K3FWX4</accession>
<name>A0A5K3FWX4_MESCO</name>
<feature type="domain" description="Rhodanese" evidence="1">
    <location>
        <begin position="29"/>
        <end position="119"/>
    </location>
</feature>
<dbReference type="PANTHER" id="PTHR44086:SF10">
    <property type="entry name" value="THIOSULFATE SULFURTRANSFERASE_RHODANESE-LIKE DOMAIN-CONTAINING PROTEIN 3"/>
    <property type="match status" value="1"/>
</dbReference>
<dbReference type="InterPro" id="IPR001763">
    <property type="entry name" value="Rhodanese-like_dom"/>
</dbReference>
<organism evidence="2">
    <name type="scientific">Mesocestoides corti</name>
    <name type="common">Flatworm</name>
    <dbReference type="NCBI Taxonomy" id="53468"/>
    <lineage>
        <taxon>Eukaryota</taxon>
        <taxon>Metazoa</taxon>
        <taxon>Spiralia</taxon>
        <taxon>Lophotrochozoa</taxon>
        <taxon>Platyhelminthes</taxon>
        <taxon>Cestoda</taxon>
        <taxon>Eucestoda</taxon>
        <taxon>Cyclophyllidea</taxon>
        <taxon>Mesocestoididae</taxon>
        <taxon>Mesocestoides</taxon>
    </lineage>
</organism>
<evidence type="ECO:0000313" key="2">
    <source>
        <dbReference type="WBParaSite" id="MCU_010774-RA"/>
    </source>
</evidence>
<dbReference type="PANTHER" id="PTHR44086">
    <property type="entry name" value="THIOSULFATE SULFURTRANSFERASE RDL2, MITOCHONDRIAL-RELATED"/>
    <property type="match status" value="1"/>
</dbReference>